<sequence>MSPYLRAILMSRSLAGLASAIRAEERDKLVGFHMEVEAAYGLNRFSLDCGTPAQFSGKAQVR</sequence>
<comment type="caution">
    <text evidence="1">The sequence shown here is derived from an EMBL/GenBank/DDBJ whole genome shotgun (WGS) entry which is preliminary data.</text>
</comment>
<organism evidence="1 2">
    <name type="scientific">Nocardiopsis rhodophaea</name>
    <dbReference type="NCBI Taxonomy" id="280238"/>
    <lineage>
        <taxon>Bacteria</taxon>
        <taxon>Bacillati</taxon>
        <taxon>Actinomycetota</taxon>
        <taxon>Actinomycetes</taxon>
        <taxon>Streptosporangiales</taxon>
        <taxon>Nocardiopsidaceae</taxon>
        <taxon>Nocardiopsis</taxon>
    </lineage>
</organism>
<dbReference type="Proteomes" id="UP001501585">
    <property type="component" value="Unassembled WGS sequence"/>
</dbReference>
<keyword evidence="2" id="KW-1185">Reference proteome</keyword>
<reference evidence="1 2" key="1">
    <citation type="journal article" date="2019" name="Int. J. Syst. Evol. Microbiol.">
        <title>The Global Catalogue of Microorganisms (GCM) 10K type strain sequencing project: providing services to taxonomists for standard genome sequencing and annotation.</title>
        <authorList>
            <consortium name="The Broad Institute Genomics Platform"/>
            <consortium name="The Broad Institute Genome Sequencing Center for Infectious Disease"/>
            <person name="Wu L."/>
            <person name="Ma J."/>
        </authorList>
    </citation>
    <scope>NUCLEOTIDE SEQUENCE [LARGE SCALE GENOMIC DNA]</scope>
    <source>
        <strain evidence="1 2">JCM 15313</strain>
    </source>
</reference>
<evidence type="ECO:0000313" key="1">
    <source>
        <dbReference type="EMBL" id="GAA2006392.1"/>
    </source>
</evidence>
<name>A0ABN2TDZ7_9ACTN</name>
<dbReference type="EMBL" id="BAAAPC010000016">
    <property type="protein sequence ID" value="GAA2006392.1"/>
    <property type="molecule type" value="Genomic_DNA"/>
</dbReference>
<accession>A0ABN2TDZ7</accession>
<evidence type="ECO:0000313" key="2">
    <source>
        <dbReference type="Proteomes" id="UP001501585"/>
    </source>
</evidence>
<gene>
    <name evidence="1" type="ORF">GCM10009799_37400</name>
</gene>
<proteinExistence type="predicted"/>
<protein>
    <submittedName>
        <fullName evidence="1">Uncharacterized protein</fullName>
    </submittedName>
</protein>